<feature type="transmembrane region" description="Helical" evidence="13">
    <location>
        <begin position="59"/>
        <end position="79"/>
    </location>
</feature>
<dbReference type="OrthoDB" id="9800627at2"/>
<comment type="caution">
    <text evidence="15">The sequence shown here is derived from an EMBL/GenBank/DDBJ whole genome shotgun (WGS) entry which is preliminary data.</text>
</comment>
<protein>
    <submittedName>
        <fullName evidence="15">Peptidase M48</fullName>
    </submittedName>
</protein>
<feature type="domain" description="Peptidase M50" evidence="14">
    <location>
        <begin position="17"/>
        <end position="121"/>
    </location>
</feature>
<comment type="cofactor">
    <cofactor evidence="1">
        <name>Zn(2+)</name>
        <dbReference type="ChEBI" id="CHEBI:29105"/>
    </cofactor>
</comment>
<keyword evidence="7" id="KW-0479">Metal-binding</keyword>
<dbReference type="PANTHER" id="PTHR35864">
    <property type="entry name" value="ZINC METALLOPROTEASE MJ0611-RELATED"/>
    <property type="match status" value="1"/>
</dbReference>
<keyword evidence="9" id="KW-0862">Zinc</keyword>
<evidence type="ECO:0000256" key="3">
    <source>
        <dbReference type="ARBA" id="ARBA00007931"/>
    </source>
</evidence>
<dbReference type="AlphaFoldDB" id="A0A1E5Q5W4"/>
<dbReference type="GO" id="GO:0005886">
    <property type="term" value="C:plasma membrane"/>
    <property type="evidence" value="ECO:0007669"/>
    <property type="project" value="UniProtKB-SubCell"/>
</dbReference>
<evidence type="ECO:0000256" key="1">
    <source>
        <dbReference type="ARBA" id="ARBA00001947"/>
    </source>
</evidence>
<evidence type="ECO:0000313" key="16">
    <source>
        <dbReference type="Proteomes" id="UP000095347"/>
    </source>
</evidence>
<dbReference type="RefSeq" id="WP_069958529.1">
    <property type="nucleotide sequence ID" value="NZ_MCGG01000042.1"/>
</dbReference>
<evidence type="ECO:0000256" key="8">
    <source>
        <dbReference type="ARBA" id="ARBA00022801"/>
    </source>
</evidence>
<name>A0A1E5Q5W4_9PROT</name>
<proteinExistence type="inferred from homology"/>
<dbReference type="CDD" id="cd06158">
    <property type="entry name" value="S2P-M50_like_1"/>
    <property type="match status" value="1"/>
</dbReference>
<feature type="transmembrane region" description="Helical" evidence="13">
    <location>
        <begin position="134"/>
        <end position="155"/>
    </location>
</feature>
<evidence type="ECO:0000256" key="12">
    <source>
        <dbReference type="ARBA" id="ARBA00023136"/>
    </source>
</evidence>
<keyword evidence="5" id="KW-0645">Protease</keyword>
<organism evidence="15 16">
    <name type="scientific">Magnetovibrio blakemorei</name>
    <dbReference type="NCBI Taxonomy" id="28181"/>
    <lineage>
        <taxon>Bacteria</taxon>
        <taxon>Pseudomonadati</taxon>
        <taxon>Pseudomonadota</taxon>
        <taxon>Alphaproteobacteria</taxon>
        <taxon>Rhodospirillales</taxon>
        <taxon>Magnetovibrionaceae</taxon>
        <taxon>Magnetovibrio</taxon>
    </lineage>
</organism>
<keyword evidence="8" id="KW-0378">Hydrolase</keyword>
<keyword evidence="16" id="KW-1185">Reference proteome</keyword>
<dbReference type="Proteomes" id="UP000095347">
    <property type="component" value="Unassembled WGS sequence"/>
</dbReference>
<reference evidence="16" key="1">
    <citation type="submission" date="2016-07" db="EMBL/GenBank/DDBJ databases">
        <authorList>
            <person name="Florea S."/>
            <person name="Webb J.S."/>
            <person name="Jaromczyk J."/>
            <person name="Schardl C.L."/>
        </authorList>
    </citation>
    <scope>NUCLEOTIDE SEQUENCE [LARGE SCALE GENOMIC DNA]</scope>
    <source>
        <strain evidence="16">MV-1</strain>
    </source>
</reference>
<evidence type="ECO:0000256" key="9">
    <source>
        <dbReference type="ARBA" id="ARBA00022833"/>
    </source>
</evidence>
<comment type="subcellular location">
    <subcellularLocation>
        <location evidence="2">Cell membrane</location>
        <topology evidence="2">Multi-pass membrane protein</topology>
    </subcellularLocation>
</comment>
<gene>
    <name evidence="15" type="ORF">BEN30_13160</name>
</gene>
<evidence type="ECO:0000256" key="7">
    <source>
        <dbReference type="ARBA" id="ARBA00022723"/>
    </source>
</evidence>
<evidence type="ECO:0000256" key="11">
    <source>
        <dbReference type="ARBA" id="ARBA00023049"/>
    </source>
</evidence>
<dbReference type="EMBL" id="MCGG01000042">
    <property type="protein sequence ID" value="OEJ65948.1"/>
    <property type="molecule type" value="Genomic_DNA"/>
</dbReference>
<dbReference type="InterPro" id="IPR052348">
    <property type="entry name" value="Metallopeptidase_M50B"/>
</dbReference>
<feature type="transmembrane region" description="Helical" evidence="13">
    <location>
        <begin position="207"/>
        <end position="231"/>
    </location>
</feature>
<evidence type="ECO:0000256" key="4">
    <source>
        <dbReference type="ARBA" id="ARBA00022475"/>
    </source>
</evidence>
<dbReference type="STRING" id="28181.BEN30_13160"/>
<feature type="transmembrane region" description="Helical" evidence="13">
    <location>
        <begin position="184"/>
        <end position="201"/>
    </location>
</feature>
<evidence type="ECO:0000256" key="13">
    <source>
        <dbReference type="SAM" id="Phobius"/>
    </source>
</evidence>
<feature type="domain" description="Peptidase M50" evidence="14">
    <location>
        <begin position="138"/>
        <end position="191"/>
    </location>
</feature>
<dbReference type="InterPro" id="IPR044537">
    <property type="entry name" value="Rip2-like"/>
</dbReference>
<keyword evidence="12 13" id="KW-0472">Membrane</keyword>
<accession>A0A1E5Q5W4</accession>
<keyword evidence="10 13" id="KW-1133">Transmembrane helix</keyword>
<sequence length="232" mass="25226">MGDFDLYHFLAVASVWVIPIVLAVTLHEAAHGWMASKLGDDTALRMGRVTFNPIKHIDLYGTIIMPAALLLLSGGQFMFGFAKPVPVNFGRLRRPRLDMILVAAAGPGANILIAIVATSLMHGLQYLPVELVDWVFQNLLNALKVNVILAMFNLLPLPPLDGGRIAVGLLPEPFSSQVARLERVGFAILIFALFILPWIGGKIGLDLNVFTTLVLVPSQAVMELIITITGIR</sequence>
<evidence type="ECO:0000313" key="15">
    <source>
        <dbReference type="EMBL" id="OEJ65948.1"/>
    </source>
</evidence>
<dbReference type="GO" id="GO:0046872">
    <property type="term" value="F:metal ion binding"/>
    <property type="evidence" value="ECO:0007669"/>
    <property type="project" value="UniProtKB-KW"/>
</dbReference>
<evidence type="ECO:0000256" key="6">
    <source>
        <dbReference type="ARBA" id="ARBA00022692"/>
    </source>
</evidence>
<evidence type="ECO:0000256" key="10">
    <source>
        <dbReference type="ARBA" id="ARBA00022989"/>
    </source>
</evidence>
<dbReference type="GO" id="GO:0008237">
    <property type="term" value="F:metallopeptidase activity"/>
    <property type="evidence" value="ECO:0007669"/>
    <property type="project" value="UniProtKB-KW"/>
</dbReference>
<evidence type="ECO:0000256" key="2">
    <source>
        <dbReference type="ARBA" id="ARBA00004651"/>
    </source>
</evidence>
<evidence type="ECO:0000256" key="5">
    <source>
        <dbReference type="ARBA" id="ARBA00022670"/>
    </source>
</evidence>
<dbReference type="GO" id="GO:0006508">
    <property type="term" value="P:proteolysis"/>
    <property type="evidence" value="ECO:0007669"/>
    <property type="project" value="UniProtKB-KW"/>
</dbReference>
<keyword evidence="6 13" id="KW-0812">Transmembrane</keyword>
<keyword evidence="11" id="KW-0482">Metalloprotease</keyword>
<dbReference type="InterPro" id="IPR008915">
    <property type="entry name" value="Peptidase_M50"/>
</dbReference>
<dbReference type="PANTHER" id="PTHR35864:SF1">
    <property type="entry name" value="ZINC METALLOPROTEASE YWHC-RELATED"/>
    <property type="match status" value="1"/>
</dbReference>
<comment type="similarity">
    <text evidence="3">Belongs to the peptidase M50B family.</text>
</comment>
<evidence type="ECO:0000259" key="14">
    <source>
        <dbReference type="Pfam" id="PF02163"/>
    </source>
</evidence>
<feature type="transmembrane region" description="Helical" evidence="13">
    <location>
        <begin position="100"/>
        <end position="122"/>
    </location>
</feature>
<feature type="transmembrane region" description="Helical" evidence="13">
    <location>
        <begin position="7"/>
        <end position="26"/>
    </location>
</feature>
<keyword evidence="4" id="KW-1003">Cell membrane</keyword>
<dbReference type="Pfam" id="PF02163">
    <property type="entry name" value="Peptidase_M50"/>
    <property type="match status" value="2"/>
</dbReference>